<evidence type="ECO:0000256" key="1">
    <source>
        <dbReference type="SAM" id="MobiDB-lite"/>
    </source>
</evidence>
<dbReference type="OrthoDB" id="10323878at2759"/>
<organism evidence="2 3">
    <name type="scientific">Brassica carinata</name>
    <name type="common">Ethiopian mustard</name>
    <name type="synonym">Abyssinian cabbage</name>
    <dbReference type="NCBI Taxonomy" id="52824"/>
    <lineage>
        <taxon>Eukaryota</taxon>
        <taxon>Viridiplantae</taxon>
        <taxon>Streptophyta</taxon>
        <taxon>Embryophyta</taxon>
        <taxon>Tracheophyta</taxon>
        <taxon>Spermatophyta</taxon>
        <taxon>Magnoliopsida</taxon>
        <taxon>eudicotyledons</taxon>
        <taxon>Gunneridae</taxon>
        <taxon>Pentapetalae</taxon>
        <taxon>rosids</taxon>
        <taxon>malvids</taxon>
        <taxon>Brassicales</taxon>
        <taxon>Brassicaceae</taxon>
        <taxon>Brassiceae</taxon>
        <taxon>Brassica</taxon>
    </lineage>
</organism>
<feature type="region of interest" description="Disordered" evidence="1">
    <location>
        <begin position="1"/>
        <end position="21"/>
    </location>
</feature>
<protein>
    <submittedName>
        <fullName evidence="2">Uncharacterized protein</fullName>
    </submittedName>
</protein>
<dbReference type="AlphaFoldDB" id="A0A8X7UB46"/>
<keyword evidence="3" id="KW-1185">Reference proteome</keyword>
<evidence type="ECO:0000313" key="3">
    <source>
        <dbReference type="Proteomes" id="UP000886595"/>
    </source>
</evidence>
<dbReference type="EMBL" id="JAAMPC010000013">
    <property type="protein sequence ID" value="KAG2272114.1"/>
    <property type="molecule type" value="Genomic_DNA"/>
</dbReference>
<accession>A0A8X7UB46</accession>
<reference evidence="2 3" key="1">
    <citation type="submission" date="2020-02" db="EMBL/GenBank/DDBJ databases">
        <authorList>
            <person name="Ma Q."/>
            <person name="Huang Y."/>
            <person name="Song X."/>
            <person name="Pei D."/>
        </authorList>
    </citation>
    <scope>NUCLEOTIDE SEQUENCE [LARGE SCALE GENOMIC DNA]</scope>
    <source>
        <strain evidence="2">Sxm20200214</strain>
        <tissue evidence="2">Leaf</tissue>
    </source>
</reference>
<name>A0A8X7UB46_BRACI</name>
<comment type="caution">
    <text evidence="2">The sequence shown here is derived from an EMBL/GenBank/DDBJ whole genome shotgun (WGS) entry which is preliminary data.</text>
</comment>
<dbReference type="Proteomes" id="UP000886595">
    <property type="component" value="Unassembled WGS sequence"/>
</dbReference>
<gene>
    <name evidence="2" type="ORF">Bca52824_066669</name>
</gene>
<evidence type="ECO:0000313" key="2">
    <source>
        <dbReference type="EMBL" id="KAG2272114.1"/>
    </source>
</evidence>
<sequence>MCAESSQYPLTELLGGSNESSMTEERLDAFMVGSVHDYIQKNIQRAPERRKEYFDKLRVVQSLGVAVVLGILWRKSKTDTRGAP</sequence>
<proteinExistence type="predicted"/>